<dbReference type="EMBL" id="BPVZ01000089">
    <property type="protein sequence ID" value="GKV30971.1"/>
    <property type="molecule type" value="Genomic_DNA"/>
</dbReference>
<dbReference type="Proteomes" id="UP001054252">
    <property type="component" value="Unassembled WGS sequence"/>
</dbReference>
<evidence type="ECO:0000313" key="2">
    <source>
        <dbReference type="Proteomes" id="UP001054252"/>
    </source>
</evidence>
<keyword evidence="2" id="KW-1185">Reference proteome</keyword>
<protein>
    <submittedName>
        <fullName evidence="1">Uncharacterized protein</fullName>
    </submittedName>
</protein>
<proteinExistence type="predicted"/>
<comment type="caution">
    <text evidence="1">The sequence shown here is derived from an EMBL/GenBank/DDBJ whole genome shotgun (WGS) entry which is preliminary data.</text>
</comment>
<dbReference type="AlphaFoldDB" id="A0AAV5L1X5"/>
<evidence type="ECO:0000313" key="1">
    <source>
        <dbReference type="EMBL" id="GKV30971.1"/>
    </source>
</evidence>
<reference evidence="1 2" key="1">
    <citation type="journal article" date="2021" name="Commun. Biol.">
        <title>The genome of Shorea leprosula (Dipterocarpaceae) highlights the ecological relevance of drought in aseasonal tropical rainforests.</title>
        <authorList>
            <person name="Ng K.K.S."/>
            <person name="Kobayashi M.J."/>
            <person name="Fawcett J.A."/>
            <person name="Hatakeyama M."/>
            <person name="Paape T."/>
            <person name="Ng C.H."/>
            <person name="Ang C.C."/>
            <person name="Tnah L.H."/>
            <person name="Lee C.T."/>
            <person name="Nishiyama T."/>
            <person name="Sese J."/>
            <person name="O'Brien M.J."/>
            <person name="Copetti D."/>
            <person name="Mohd Noor M.I."/>
            <person name="Ong R.C."/>
            <person name="Putra M."/>
            <person name="Sireger I.Z."/>
            <person name="Indrioko S."/>
            <person name="Kosugi Y."/>
            <person name="Izuno A."/>
            <person name="Isagi Y."/>
            <person name="Lee S.L."/>
            <person name="Shimizu K.K."/>
        </authorList>
    </citation>
    <scope>NUCLEOTIDE SEQUENCE [LARGE SCALE GENOMIC DNA]</scope>
    <source>
        <strain evidence="1">214</strain>
    </source>
</reference>
<sequence length="165" mass="18853">MSHWLADLNFKQDQNTGNWWLLYSLDDCVPKGIGDEAVVLQWYGMVYSTVVWDVLHSGVGWFAAEELRANLSWEAVDTTAITDVFHWRIYEACTPIEGIITVAFEAVDTRWDWIQFLRMMHSGDKASGLVALAVILPIAINKKTLKTFSLLKKKKNLATKRLIYS</sequence>
<gene>
    <name evidence="1" type="ORF">SLEP1_g39724</name>
</gene>
<organism evidence="1 2">
    <name type="scientific">Rubroshorea leprosula</name>
    <dbReference type="NCBI Taxonomy" id="152421"/>
    <lineage>
        <taxon>Eukaryota</taxon>
        <taxon>Viridiplantae</taxon>
        <taxon>Streptophyta</taxon>
        <taxon>Embryophyta</taxon>
        <taxon>Tracheophyta</taxon>
        <taxon>Spermatophyta</taxon>
        <taxon>Magnoliopsida</taxon>
        <taxon>eudicotyledons</taxon>
        <taxon>Gunneridae</taxon>
        <taxon>Pentapetalae</taxon>
        <taxon>rosids</taxon>
        <taxon>malvids</taxon>
        <taxon>Malvales</taxon>
        <taxon>Dipterocarpaceae</taxon>
        <taxon>Rubroshorea</taxon>
    </lineage>
</organism>
<name>A0AAV5L1X5_9ROSI</name>
<accession>A0AAV5L1X5</accession>